<dbReference type="EMBL" id="FORO01000001">
    <property type="protein sequence ID" value="SFI49771.1"/>
    <property type="molecule type" value="Genomic_DNA"/>
</dbReference>
<dbReference type="GeneID" id="14209740"/>
<dbReference type="OMA" id="YFAQANN"/>
<proteinExistence type="predicted"/>
<feature type="transmembrane region" description="Helical" evidence="6">
    <location>
        <begin position="525"/>
        <end position="544"/>
    </location>
</feature>
<dbReference type="Proteomes" id="UP000182829">
    <property type="component" value="Unassembled WGS sequence"/>
</dbReference>
<evidence type="ECO:0000256" key="5">
    <source>
        <dbReference type="SAM" id="MobiDB-lite"/>
    </source>
</evidence>
<feature type="transmembrane region" description="Helical" evidence="6">
    <location>
        <begin position="153"/>
        <end position="177"/>
    </location>
</feature>
<evidence type="ECO:0000313" key="9">
    <source>
        <dbReference type="Proteomes" id="UP000182829"/>
    </source>
</evidence>
<protein>
    <submittedName>
        <fullName evidence="8">ABC-2 family transporter protein</fullName>
    </submittedName>
</protein>
<evidence type="ECO:0000259" key="7">
    <source>
        <dbReference type="Pfam" id="PF12698"/>
    </source>
</evidence>
<evidence type="ECO:0000256" key="1">
    <source>
        <dbReference type="ARBA" id="ARBA00004141"/>
    </source>
</evidence>
<feature type="transmembrane region" description="Helical" evidence="6">
    <location>
        <begin position="432"/>
        <end position="452"/>
    </location>
</feature>
<dbReference type="InterPro" id="IPR013525">
    <property type="entry name" value="ABC2_TM"/>
</dbReference>
<evidence type="ECO:0000256" key="4">
    <source>
        <dbReference type="ARBA" id="ARBA00023136"/>
    </source>
</evidence>
<dbReference type="OrthoDB" id="170442at2157"/>
<gene>
    <name evidence="8" type="ORF">SAMN05443661_1013</name>
</gene>
<evidence type="ECO:0000256" key="6">
    <source>
        <dbReference type="SAM" id="Phobius"/>
    </source>
</evidence>
<sequence length="546" mass="59242">MVPDRFTTIGRIAWADFLQRVRSRQLLVILAVIAYIGYQLNVGAFELLYIDTVDGQTVNYRGEPTSAYVGLTSGVLIASILFFFGYYILSGSIRRDRSTGVNELVASTPVTDRSYLLGKWFSHVVLVFVLLAILGFAALLNHWIHGVGVTNPLWIFGAIFLIGAPVGCLVAGVTIFFQSINRLTSTLGNILYLLVAVSLFSMIYAVAFEQDTIPTGLRLGDLVGLFVAGDMTFEALLSAADDYSGPAVANFGAGADDAEIVQYLWDGSAWPNWFYANRVGLILGGIGFAVAAAYPFERFDSSGNRDRRSFVKRVVQALPARFPGTEKSEPSETTVQSPAEVSLTPVTDRNSGSFGRLLIQELRLLIRDQPWWWYVGAVLIAFIGASGSASTAVIVPIAAVWPLFLWSSMGFQSVHYRITPFIVSSKYPYGQLLAEWLAGVIVAAVFLGISVWPTVITTGAEGVIVLLGAVVFIPSLAQMAGLWSGTRRLFEMSYLILWYVGPLNGFAALDFAGATSETAGTMTPLLFLGIGLIALAAVLIHRYVQT</sequence>
<evidence type="ECO:0000256" key="2">
    <source>
        <dbReference type="ARBA" id="ARBA00022692"/>
    </source>
</evidence>
<comment type="subcellular location">
    <subcellularLocation>
        <location evidence="1">Membrane</location>
        <topology evidence="1">Multi-pass membrane protein</topology>
    </subcellularLocation>
</comment>
<dbReference type="PANTHER" id="PTHR43471">
    <property type="entry name" value="ABC TRANSPORTER PERMEASE"/>
    <property type="match status" value="1"/>
</dbReference>
<feature type="transmembrane region" description="Helical" evidence="6">
    <location>
        <begin position="393"/>
        <end position="411"/>
    </location>
</feature>
<dbReference type="GO" id="GO:0016020">
    <property type="term" value="C:membrane"/>
    <property type="evidence" value="ECO:0007669"/>
    <property type="project" value="UniProtKB-SubCell"/>
</dbReference>
<keyword evidence="3 6" id="KW-1133">Transmembrane helix</keyword>
<feature type="domain" description="ABC-2 type transporter transmembrane" evidence="7">
    <location>
        <begin position="60"/>
        <end position="216"/>
    </location>
</feature>
<dbReference type="Pfam" id="PF12698">
    <property type="entry name" value="ABC2_membrane_3"/>
    <property type="match status" value="1"/>
</dbReference>
<reference evidence="8 9" key="1">
    <citation type="submission" date="2016-10" db="EMBL/GenBank/DDBJ databases">
        <authorList>
            <person name="de Groot N.N."/>
        </authorList>
    </citation>
    <scope>NUCLEOTIDE SEQUENCE [LARGE SCALE GENOMIC DNA]</scope>
    <source>
        <strain evidence="8 9">SP2</strain>
    </source>
</reference>
<dbReference type="AlphaFoldDB" id="A0A1I3IP78"/>
<evidence type="ECO:0000313" key="8">
    <source>
        <dbReference type="EMBL" id="SFI49771.1"/>
    </source>
</evidence>
<keyword evidence="2 6" id="KW-0812">Transmembrane</keyword>
<feature type="transmembrane region" description="Helical" evidence="6">
    <location>
        <begin position="189"/>
        <end position="208"/>
    </location>
</feature>
<feature type="transmembrane region" description="Helical" evidence="6">
    <location>
        <begin position="120"/>
        <end position="141"/>
    </location>
</feature>
<feature type="transmembrane region" description="Helical" evidence="6">
    <location>
        <begin position="371"/>
        <end position="387"/>
    </location>
</feature>
<accession>A0A1I3IP78</accession>
<organism evidence="8 9">
    <name type="scientific">Natronobacterium gregoryi</name>
    <dbReference type="NCBI Taxonomy" id="44930"/>
    <lineage>
        <taxon>Archaea</taxon>
        <taxon>Methanobacteriati</taxon>
        <taxon>Methanobacteriota</taxon>
        <taxon>Stenosarchaea group</taxon>
        <taxon>Halobacteria</taxon>
        <taxon>Halobacteriales</taxon>
        <taxon>Natrialbaceae</taxon>
        <taxon>Natronobacterium</taxon>
    </lineage>
</organism>
<evidence type="ECO:0000256" key="3">
    <source>
        <dbReference type="ARBA" id="ARBA00022989"/>
    </source>
</evidence>
<dbReference type="RefSeq" id="WP_005580741.1">
    <property type="nucleotide sequence ID" value="NZ_FORO01000001.1"/>
</dbReference>
<feature type="transmembrane region" description="Helical" evidence="6">
    <location>
        <begin position="464"/>
        <end position="483"/>
    </location>
</feature>
<feature type="transmembrane region" description="Helical" evidence="6">
    <location>
        <begin position="68"/>
        <end position="89"/>
    </location>
</feature>
<feature type="transmembrane region" description="Helical" evidence="6">
    <location>
        <begin position="273"/>
        <end position="296"/>
    </location>
</feature>
<dbReference type="GO" id="GO:0140359">
    <property type="term" value="F:ABC-type transporter activity"/>
    <property type="evidence" value="ECO:0007669"/>
    <property type="project" value="InterPro"/>
</dbReference>
<feature type="region of interest" description="Disordered" evidence="5">
    <location>
        <begin position="323"/>
        <end position="346"/>
    </location>
</feature>
<keyword evidence="4 6" id="KW-0472">Membrane</keyword>
<feature type="transmembrane region" description="Helical" evidence="6">
    <location>
        <begin position="495"/>
        <end position="513"/>
    </location>
</feature>
<feature type="transmembrane region" description="Helical" evidence="6">
    <location>
        <begin position="26"/>
        <end position="48"/>
    </location>
</feature>
<feature type="compositionally biased region" description="Polar residues" evidence="5">
    <location>
        <begin position="331"/>
        <end position="346"/>
    </location>
</feature>
<name>A0A1I3IP78_9EURY</name>